<evidence type="ECO:0000313" key="2">
    <source>
        <dbReference type="Proteomes" id="UP000284219"/>
    </source>
</evidence>
<name>A0A419SIW9_9BACL</name>
<keyword evidence="2" id="KW-1185">Reference proteome</keyword>
<dbReference type="AlphaFoldDB" id="A0A419SIW9"/>
<accession>A0A419SIW9</accession>
<sequence>MGDQADSNLLFQLLTMDLFLLLKILPFDPAAFHSKHCFYGVKAWLPFAAEINFSRTDKILKIDGATFRSDCQTEAFLGESDALSDSLDFKL</sequence>
<reference evidence="1 2" key="1">
    <citation type="submission" date="2016-08" db="EMBL/GenBank/DDBJ databases">
        <title>Novel Firmicute Genomes.</title>
        <authorList>
            <person name="Poppleton D.I."/>
            <person name="Gribaldo S."/>
        </authorList>
    </citation>
    <scope>NUCLEOTIDE SEQUENCE [LARGE SCALE GENOMIC DNA]</scope>
    <source>
        <strain evidence="1 2">RAOx-1</strain>
    </source>
</reference>
<evidence type="ECO:0000313" key="1">
    <source>
        <dbReference type="EMBL" id="RKD23961.1"/>
    </source>
</evidence>
<comment type="caution">
    <text evidence="1">The sequence shown here is derived from an EMBL/GenBank/DDBJ whole genome shotgun (WGS) entry which is preliminary data.</text>
</comment>
<dbReference type="EMBL" id="MCHY01000008">
    <property type="protein sequence ID" value="RKD23961.1"/>
    <property type="molecule type" value="Genomic_DNA"/>
</dbReference>
<protein>
    <submittedName>
        <fullName evidence="1">Uncharacterized protein</fullName>
    </submittedName>
</protein>
<dbReference type="Proteomes" id="UP000284219">
    <property type="component" value="Unassembled WGS sequence"/>
</dbReference>
<organism evidence="1 2">
    <name type="scientific">Ammoniphilus oxalaticus</name>
    <dbReference type="NCBI Taxonomy" id="66863"/>
    <lineage>
        <taxon>Bacteria</taxon>
        <taxon>Bacillati</taxon>
        <taxon>Bacillota</taxon>
        <taxon>Bacilli</taxon>
        <taxon>Bacillales</taxon>
        <taxon>Paenibacillaceae</taxon>
        <taxon>Aneurinibacillus group</taxon>
        <taxon>Ammoniphilus</taxon>
    </lineage>
</organism>
<gene>
    <name evidence="1" type="ORF">BEP19_05945</name>
</gene>
<proteinExistence type="predicted"/>